<dbReference type="OrthoDB" id="538816at2759"/>
<dbReference type="Proteomes" id="UP000265100">
    <property type="component" value="Chromosome 16"/>
</dbReference>
<keyword evidence="2" id="KW-1015">Disulfide bond</keyword>
<reference evidence="7" key="2">
    <citation type="submission" date="2023-03" db="EMBL/GenBank/DDBJ databases">
        <authorList>
            <consortium name="Wellcome Sanger Institute Data Sharing"/>
        </authorList>
    </citation>
    <scope>NUCLEOTIDE SEQUENCE [LARGE SCALE GENOMIC DNA]</scope>
</reference>
<dbReference type="Ensembl" id="ENSACLT00000037107.2">
    <property type="protein sequence ID" value="ENSACLP00000036248.1"/>
    <property type="gene ID" value="ENSACLG00000024562.2"/>
</dbReference>
<keyword evidence="1" id="KW-0430">Lectin</keyword>
<dbReference type="InterPro" id="IPR033989">
    <property type="entry name" value="CD209-like_CTLD"/>
</dbReference>
<dbReference type="InterPro" id="IPR001304">
    <property type="entry name" value="C-type_lectin-like"/>
</dbReference>
<dbReference type="InterPro" id="IPR016187">
    <property type="entry name" value="CTDL_fold"/>
</dbReference>
<proteinExistence type="predicted"/>
<name>A0A3P8R358_ASTCA</name>
<dbReference type="STRING" id="8154.ENSACLP00000036248"/>
<accession>A0A3P8R358</accession>
<feature type="region of interest" description="Disordered" evidence="3">
    <location>
        <begin position="1"/>
        <end position="20"/>
    </location>
</feature>
<dbReference type="PROSITE" id="PS00615">
    <property type="entry name" value="C_TYPE_LECTIN_1"/>
    <property type="match status" value="1"/>
</dbReference>
<evidence type="ECO:0000256" key="2">
    <source>
        <dbReference type="ARBA" id="ARBA00023157"/>
    </source>
</evidence>
<dbReference type="InterPro" id="IPR018378">
    <property type="entry name" value="C-type_lectin_CS"/>
</dbReference>
<feature type="transmembrane region" description="Helical" evidence="4">
    <location>
        <begin position="27"/>
        <end position="47"/>
    </location>
</feature>
<feature type="compositionally biased region" description="Basic and acidic residues" evidence="3">
    <location>
        <begin position="1"/>
        <end position="10"/>
    </location>
</feature>
<evidence type="ECO:0000313" key="6">
    <source>
        <dbReference type="Ensembl" id="ENSACLP00000036248.1"/>
    </source>
</evidence>
<dbReference type="RefSeq" id="XP_026000163.1">
    <property type="nucleotide sequence ID" value="XM_026144378.1"/>
</dbReference>
<keyword evidence="4" id="KW-0812">Transmembrane</keyword>
<dbReference type="GeneID" id="113007643"/>
<dbReference type="InterPro" id="IPR016186">
    <property type="entry name" value="C-type_lectin-like/link_sf"/>
</dbReference>
<evidence type="ECO:0000256" key="1">
    <source>
        <dbReference type="ARBA" id="ARBA00022734"/>
    </source>
</evidence>
<dbReference type="Bgee" id="ENSACLG00000024562">
    <property type="expression patterns" value="Expressed in testis"/>
</dbReference>
<dbReference type="SUPFAM" id="SSF56436">
    <property type="entry name" value="C-type lectin-like"/>
    <property type="match status" value="2"/>
</dbReference>
<dbReference type="Pfam" id="PF00059">
    <property type="entry name" value="Lectin_C"/>
    <property type="match status" value="2"/>
</dbReference>
<dbReference type="SMART" id="SM00034">
    <property type="entry name" value="CLECT"/>
    <property type="match status" value="2"/>
</dbReference>
<evidence type="ECO:0000259" key="5">
    <source>
        <dbReference type="PROSITE" id="PS50041"/>
    </source>
</evidence>
<reference evidence="6 7" key="1">
    <citation type="submission" date="2018-05" db="EMBL/GenBank/DDBJ databases">
        <authorList>
            <person name="Datahose"/>
        </authorList>
    </citation>
    <scope>NUCLEOTIDE SEQUENCE</scope>
</reference>
<dbReference type="AlphaFoldDB" id="A0A3P8R358"/>
<keyword evidence="7" id="KW-1185">Reference proteome</keyword>
<reference evidence="6" key="4">
    <citation type="submission" date="2025-09" db="UniProtKB">
        <authorList>
            <consortium name="Ensembl"/>
        </authorList>
    </citation>
    <scope>IDENTIFICATION</scope>
</reference>
<dbReference type="PROSITE" id="PS50041">
    <property type="entry name" value="C_TYPE_LECTIN_2"/>
    <property type="match status" value="2"/>
</dbReference>
<sequence length="357" mass="40702">MEEIYLKPDNRTSSTNHRGRRSSKRSFCLVGILSLCLLGAFLLARLITFGISYHNCLHDSADHLPEIKKQLSSMTEERDLLTEKTKELRTLLCLSNQYKTCPVGWSKFNHRCYLQSERSDSWDAARKNCTDEEADLIVIDSPEEETFLSTIINEETWIGLNDKEQEGTWRWVDGTPPTLMYWASSQPDDGGVEDCAYVRNHGKNSWMDFRCSASFHWICEKTLNCKKTCSGGWSEFNCSCYIRSQSSGSWDAARKDCRDRGADLVVVDSPEEQTFLSMITTKRVWLGLTDEEQEGTWKWVDGTPLTLSYWGSTQPDNGGEEDCAHVYSGEDMTMNDCSCSTSLKWICEKAPDYCIVS</sequence>
<keyword evidence="4" id="KW-1133">Transmembrane helix</keyword>
<feature type="domain" description="C-type lectin" evidence="5">
    <location>
        <begin position="108"/>
        <end position="220"/>
    </location>
</feature>
<dbReference type="PANTHER" id="PTHR22803">
    <property type="entry name" value="MANNOSE, PHOSPHOLIPASE, LECTIN RECEPTOR RELATED"/>
    <property type="match status" value="1"/>
</dbReference>
<dbReference type="InterPro" id="IPR050111">
    <property type="entry name" value="C-type_lectin/snaclec_domain"/>
</dbReference>
<reference evidence="6" key="3">
    <citation type="submission" date="2025-08" db="UniProtKB">
        <authorList>
            <consortium name="Ensembl"/>
        </authorList>
    </citation>
    <scope>IDENTIFICATION</scope>
</reference>
<dbReference type="OMA" id="YRVYHNA"/>
<dbReference type="GO" id="GO:0030246">
    <property type="term" value="F:carbohydrate binding"/>
    <property type="evidence" value="ECO:0007669"/>
    <property type="project" value="UniProtKB-KW"/>
</dbReference>
<dbReference type="Gene3D" id="3.10.100.10">
    <property type="entry name" value="Mannose-Binding Protein A, subunit A"/>
    <property type="match status" value="2"/>
</dbReference>
<dbReference type="CDD" id="cd03590">
    <property type="entry name" value="CLECT_DC-SIGN_like"/>
    <property type="match status" value="2"/>
</dbReference>
<evidence type="ECO:0000256" key="3">
    <source>
        <dbReference type="SAM" id="MobiDB-lite"/>
    </source>
</evidence>
<feature type="domain" description="C-type lectin" evidence="5">
    <location>
        <begin position="236"/>
        <end position="348"/>
    </location>
</feature>
<dbReference type="GeneTree" id="ENSGT01150000286973"/>
<evidence type="ECO:0000256" key="4">
    <source>
        <dbReference type="SAM" id="Phobius"/>
    </source>
</evidence>
<organism evidence="6 7">
    <name type="scientific">Astatotilapia calliptera</name>
    <name type="common">Eastern happy</name>
    <name type="synonym">Chromis callipterus</name>
    <dbReference type="NCBI Taxonomy" id="8154"/>
    <lineage>
        <taxon>Eukaryota</taxon>
        <taxon>Metazoa</taxon>
        <taxon>Chordata</taxon>
        <taxon>Craniata</taxon>
        <taxon>Vertebrata</taxon>
        <taxon>Euteleostomi</taxon>
        <taxon>Actinopterygii</taxon>
        <taxon>Neopterygii</taxon>
        <taxon>Teleostei</taxon>
        <taxon>Neoteleostei</taxon>
        <taxon>Acanthomorphata</taxon>
        <taxon>Ovalentaria</taxon>
        <taxon>Cichlomorphae</taxon>
        <taxon>Cichliformes</taxon>
        <taxon>Cichlidae</taxon>
        <taxon>African cichlids</taxon>
        <taxon>Pseudocrenilabrinae</taxon>
        <taxon>Haplochromini</taxon>
        <taxon>Astatotilapia</taxon>
    </lineage>
</organism>
<keyword evidence="4" id="KW-0472">Membrane</keyword>
<protein>
    <recommendedName>
        <fullName evidence="5">C-type lectin domain-containing protein</fullName>
    </recommendedName>
</protein>
<evidence type="ECO:0000313" key="7">
    <source>
        <dbReference type="Proteomes" id="UP000265100"/>
    </source>
</evidence>